<evidence type="ECO:0000313" key="5">
    <source>
        <dbReference type="Proteomes" id="UP000315700"/>
    </source>
</evidence>
<dbReference type="KEGG" id="ccos:Pan44_30330"/>
<feature type="region of interest" description="Disordered" evidence="2">
    <location>
        <begin position="88"/>
        <end position="114"/>
    </location>
</feature>
<dbReference type="CDD" id="cd00060">
    <property type="entry name" value="FHA"/>
    <property type="match status" value="1"/>
</dbReference>
<evidence type="ECO:0000256" key="1">
    <source>
        <dbReference type="PROSITE-ProRule" id="PRU00182"/>
    </source>
</evidence>
<dbReference type="SUPFAM" id="SSF49879">
    <property type="entry name" value="SMAD/FHA domain"/>
    <property type="match status" value="1"/>
</dbReference>
<evidence type="ECO:0000313" key="4">
    <source>
        <dbReference type="EMBL" id="QDT54992.1"/>
    </source>
</evidence>
<dbReference type="EMBL" id="CP036271">
    <property type="protein sequence ID" value="QDT54992.1"/>
    <property type="molecule type" value="Genomic_DNA"/>
</dbReference>
<feature type="compositionally biased region" description="Polar residues" evidence="2">
    <location>
        <begin position="90"/>
        <end position="103"/>
    </location>
</feature>
<dbReference type="PROSITE" id="PS50006">
    <property type="entry name" value="FHA_DOMAIN"/>
    <property type="match status" value="1"/>
</dbReference>
<protein>
    <submittedName>
        <fullName evidence="4">Transcriptional regulatory protein EmbR</fullName>
    </submittedName>
</protein>
<gene>
    <name evidence="4" type="primary">embR_2</name>
    <name evidence="4" type="ORF">Pan44_30330</name>
</gene>
<dbReference type="GO" id="GO:0003723">
    <property type="term" value="F:RNA binding"/>
    <property type="evidence" value="ECO:0007669"/>
    <property type="project" value="UniProtKB-KW"/>
</dbReference>
<feature type="compositionally biased region" description="Low complexity" evidence="2">
    <location>
        <begin position="209"/>
        <end position="223"/>
    </location>
</feature>
<feature type="region of interest" description="Disordered" evidence="2">
    <location>
        <begin position="206"/>
        <end position="276"/>
    </location>
</feature>
<dbReference type="InParanoid" id="A0A517SFU3"/>
<dbReference type="SMART" id="SM00240">
    <property type="entry name" value="FHA"/>
    <property type="match status" value="1"/>
</dbReference>
<dbReference type="Pfam" id="PF00498">
    <property type="entry name" value="FHA"/>
    <property type="match status" value="1"/>
</dbReference>
<dbReference type="InterPro" id="IPR000253">
    <property type="entry name" value="FHA_dom"/>
</dbReference>
<dbReference type="Proteomes" id="UP000315700">
    <property type="component" value="Chromosome"/>
</dbReference>
<dbReference type="PANTHER" id="PTHR23308">
    <property type="entry name" value="NUCLEAR INHIBITOR OF PROTEIN PHOSPHATASE-1"/>
    <property type="match status" value="1"/>
</dbReference>
<dbReference type="PROSITE" id="PS50889">
    <property type="entry name" value="S4"/>
    <property type="match status" value="1"/>
</dbReference>
<feature type="domain" description="FHA" evidence="3">
    <location>
        <begin position="12"/>
        <end position="61"/>
    </location>
</feature>
<accession>A0A517SFU3</accession>
<proteinExistence type="predicted"/>
<keyword evidence="1" id="KW-0694">RNA-binding</keyword>
<organism evidence="4 5">
    <name type="scientific">Caulifigura coniformis</name>
    <dbReference type="NCBI Taxonomy" id="2527983"/>
    <lineage>
        <taxon>Bacteria</taxon>
        <taxon>Pseudomonadati</taxon>
        <taxon>Planctomycetota</taxon>
        <taxon>Planctomycetia</taxon>
        <taxon>Planctomycetales</taxon>
        <taxon>Planctomycetaceae</taxon>
        <taxon>Caulifigura</taxon>
    </lineage>
</organism>
<sequence>MGSVIPLPVGKFLVGREEDCHLRPNSDLVSRHHCVFTSDEYSIRLRDLGSTNGTFVNGERIRGQVILKEGDRVVIGKLEFDVVVRDPSMEETSTSLSGSTQTDMPKPAAAPEPMPAEQASSETMIEMPTANYAAPGMGDTAFAGMPQQPGMGMYGQPPLGYPPQYPMQYGYPGYQMPQMPGYYQQPMAYPPMGMYPGVAPQMMPAQGMPASSTTAEPAATEAPQIEIRLPDPETTGAKPPEPKPAAPAGQSGDKPVSMRDTAADIINKYRTRPPAG</sequence>
<dbReference type="AlphaFoldDB" id="A0A517SFU3"/>
<dbReference type="InterPro" id="IPR008984">
    <property type="entry name" value="SMAD_FHA_dom_sf"/>
</dbReference>
<keyword evidence="5" id="KW-1185">Reference proteome</keyword>
<reference evidence="4 5" key="1">
    <citation type="submission" date="2019-02" db="EMBL/GenBank/DDBJ databases">
        <title>Deep-cultivation of Planctomycetes and their phenomic and genomic characterization uncovers novel biology.</title>
        <authorList>
            <person name="Wiegand S."/>
            <person name="Jogler M."/>
            <person name="Boedeker C."/>
            <person name="Pinto D."/>
            <person name="Vollmers J."/>
            <person name="Rivas-Marin E."/>
            <person name="Kohn T."/>
            <person name="Peeters S.H."/>
            <person name="Heuer A."/>
            <person name="Rast P."/>
            <person name="Oberbeckmann S."/>
            <person name="Bunk B."/>
            <person name="Jeske O."/>
            <person name="Meyerdierks A."/>
            <person name="Storesund J.E."/>
            <person name="Kallscheuer N."/>
            <person name="Luecker S."/>
            <person name="Lage O.M."/>
            <person name="Pohl T."/>
            <person name="Merkel B.J."/>
            <person name="Hornburger P."/>
            <person name="Mueller R.-W."/>
            <person name="Bruemmer F."/>
            <person name="Labrenz M."/>
            <person name="Spormann A.M."/>
            <person name="Op den Camp H."/>
            <person name="Overmann J."/>
            <person name="Amann R."/>
            <person name="Jetten M.S.M."/>
            <person name="Mascher T."/>
            <person name="Medema M.H."/>
            <person name="Devos D.P."/>
            <person name="Kaster A.-K."/>
            <person name="Ovreas L."/>
            <person name="Rohde M."/>
            <person name="Galperin M.Y."/>
            <person name="Jogler C."/>
        </authorList>
    </citation>
    <scope>NUCLEOTIDE SEQUENCE [LARGE SCALE GENOMIC DNA]</scope>
    <source>
        <strain evidence="4 5">Pan44</strain>
    </source>
</reference>
<evidence type="ECO:0000259" key="3">
    <source>
        <dbReference type="PROSITE" id="PS50006"/>
    </source>
</evidence>
<dbReference type="InterPro" id="IPR050923">
    <property type="entry name" value="Cell_Proc_Reg/RNA_Proc"/>
</dbReference>
<name>A0A517SFU3_9PLAN</name>
<dbReference type="Gene3D" id="2.60.200.20">
    <property type="match status" value="1"/>
</dbReference>
<evidence type="ECO:0000256" key="2">
    <source>
        <dbReference type="SAM" id="MobiDB-lite"/>
    </source>
</evidence>